<dbReference type="OrthoDB" id="5783154at2"/>
<dbReference type="EMBL" id="AFWT01000023">
    <property type="protein sequence ID" value="EGV29823.1"/>
    <property type="molecule type" value="Genomic_DNA"/>
</dbReference>
<dbReference type="Pfam" id="PF10670">
    <property type="entry name" value="DUF4198"/>
    <property type="match status" value="1"/>
</dbReference>
<gene>
    <name evidence="2" type="ORF">ThidrDRAFT_3109</name>
</gene>
<organism evidence="2 3">
    <name type="scientific">Thiorhodococcus drewsii AZ1</name>
    <dbReference type="NCBI Taxonomy" id="765913"/>
    <lineage>
        <taxon>Bacteria</taxon>
        <taxon>Pseudomonadati</taxon>
        <taxon>Pseudomonadota</taxon>
        <taxon>Gammaproteobacteria</taxon>
        <taxon>Chromatiales</taxon>
        <taxon>Chromatiaceae</taxon>
        <taxon>Thiorhodococcus</taxon>
    </lineage>
</organism>
<feature type="chain" id="PRO_5003428388" evidence="1">
    <location>
        <begin position="25"/>
        <end position="268"/>
    </location>
</feature>
<keyword evidence="2" id="KW-0472">Membrane</keyword>
<keyword evidence="1" id="KW-0732">Signal</keyword>
<accession>G2E496</accession>
<evidence type="ECO:0000313" key="2">
    <source>
        <dbReference type="EMBL" id="EGV29823.1"/>
    </source>
</evidence>
<evidence type="ECO:0000256" key="1">
    <source>
        <dbReference type="SAM" id="SignalP"/>
    </source>
</evidence>
<dbReference type="AlphaFoldDB" id="G2E496"/>
<dbReference type="STRING" id="765913.ThidrDRAFT_3109"/>
<dbReference type="RefSeq" id="WP_007041822.1">
    <property type="nucleotide sequence ID" value="NZ_AFWT01000023.1"/>
</dbReference>
<comment type="caution">
    <text evidence="2">The sequence shown here is derived from an EMBL/GenBank/DDBJ whole genome shotgun (WGS) entry which is preliminary data.</text>
</comment>
<sequence>MLRPKMAAAALTASLALLPIASQAHDYWIMPGTFDPAPGTLLEARFTSGHSYFVDESVPDVTGFRAFERLPDGREIALAYQQLNASRATLSAAMLGEGTYMLGAVSTRPQFWSRTKTGYAPGQKTEVPDAVVTTRYLKSIKTFVTVGQPSDGWDAVLGHEIELVPLANPTTLSAGDRLAVRVLLHGRPVADAEVHAIHQGFESEERESAASTATNAEGETEIVLDRPGPWLVYARVERDAPPASGVDRENLRAYLLTRVARPKAGARP</sequence>
<evidence type="ECO:0000313" key="3">
    <source>
        <dbReference type="Proteomes" id="UP000004200"/>
    </source>
</evidence>
<dbReference type="Proteomes" id="UP000004200">
    <property type="component" value="Unassembled WGS sequence"/>
</dbReference>
<keyword evidence="2" id="KW-0812">Transmembrane</keyword>
<reference evidence="2 3" key="1">
    <citation type="submission" date="2011-06" db="EMBL/GenBank/DDBJ databases">
        <title>The draft genome of Thiorhodococcus drewsii AZ1.</title>
        <authorList>
            <consortium name="US DOE Joint Genome Institute (JGI-PGF)"/>
            <person name="Lucas S."/>
            <person name="Han J."/>
            <person name="Lapidus A."/>
            <person name="Cheng J.-F."/>
            <person name="Goodwin L."/>
            <person name="Pitluck S."/>
            <person name="Peters L."/>
            <person name="Land M.L."/>
            <person name="Hauser L."/>
            <person name="Vogl K."/>
            <person name="Liu Z."/>
            <person name="Imhoff J."/>
            <person name="Thiel V."/>
            <person name="Frigaard N.-U."/>
            <person name="Bryant D.A."/>
            <person name="Woyke T.J."/>
        </authorList>
    </citation>
    <scope>NUCLEOTIDE SEQUENCE [LARGE SCALE GENOMIC DNA]</scope>
    <source>
        <strain evidence="2 3">AZ1</strain>
    </source>
</reference>
<proteinExistence type="predicted"/>
<name>G2E496_9GAMM</name>
<dbReference type="InterPro" id="IPR019613">
    <property type="entry name" value="DUF4198"/>
</dbReference>
<dbReference type="eggNOG" id="COG5266">
    <property type="taxonomic scope" value="Bacteria"/>
</dbReference>
<feature type="signal peptide" evidence="1">
    <location>
        <begin position="1"/>
        <end position="24"/>
    </location>
</feature>
<keyword evidence="3" id="KW-1185">Reference proteome</keyword>
<protein>
    <submittedName>
        <fullName evidence="2">Nickel transport complex protein, NikM subunit, transmembrane</fullName>
    </submittedName>
</protein>